<feature type="signal peptide" evidence="1">
    <location>
        <begin position="1"/>
        <end position="30"/>
    </location>
</feature>
<dbReference type="SUPFAM" id="SSF81853">
    <property type="entry name" value="Family 10 polysaccharide lyase"/>
    <property type="match status" value="1"/>
</dbReference>
<dbReference type="PROSITE" id="PS51318">
    <property type="entry name" value="TAT"/>
    <property type="match status" value="1"/>
</dbReference>
<feature type="chain" id="PRO_5046751647" description="Heparin-sulfate lyase N-terminal domain-containing protein" evidence="1">
    <location>
        <begin position="31"/>
        <end position="650"/>
    </location>
</feature>
<gene>
    <name evidence="2" type="ORF">ACFFIA_28665</name>
</gene>
<keyword evidence="1" id="KW-0732">Signal</keyword>
<sequence length="650" mass="73732">MDTNGTSDANLTRRTLMGVGVSAMAGLALASQAAAPAAAQPAPAADTLPPVDPFDPQTLVRSQFDPAEQRLARYLVTLPDLANKMDTENEATFGWLTGGYWRTPLVPYNARIQESVYTMAWFYTQQREWNPYYRDPALRDRIYAAMRYFISLQGEDGWFPAWSYVDRNRDVTAYALLFLGEAALLMEKVGWADDIRSEVIGSLVRAADYFLDPTNEDVWIIGPEFSNQVIPGLMGVWIIRSLMPRRIMDRYHERMTFFVKHAQSQDAGYLYEGGGFDAHYALYVTTRMLARLYELNGDERLKRMQLKHFDWCRYNYLWEPDGAGFTVNGISTRLSMRSLPALRSSDESSYPDLLNVFARDSSVAVAFNWHREHVNELRTRWAVETQPLAPLGNPVDPMNIWYAAKKQTFPTYDQRMRAIRAFPYFGNSSFVVTRTDERFDQHYVFVKRPSFYFASHHGNVPKGSTVPKGPSFFYHHTTGAFVATQMATNSTWATRLPNGFVDAESRVFRIRGVISQTRPFDYTYYAYRPSGGLVAKTFRFEAEQLAVDVETDSSSFVERLPLVVGPHDSLSWLTQADPLPVRVGTAVEAVGIRIERPGGTFELRLAGPTRLLLSATQTTLFSGAQQRVIHNFDISSTAANLTYTLRITPR</sequence>
<evidence type="ECO:0008006" key="4">
    <source>
        <dbReference type="Google" id="ProtNLM"/>
    </source>
</evidence>
<dbReference type="RefSeq" id="WP_377256361.1">
    <property type="nucleotide sequence ID" value="NZ_JBHLUH010000060.1"/>
</dbReference>
<comment type="caution">
    <text evidence="2">The sequence shown here is derived from an EMBL/GenBank/DDBJ whole genome shotgun (WGS) entry which is preliminary data.</text>
</comment>
<dbReference type="InterPro" id="IPR006311">
    <property type="entry name" value="TAT_signal"/>
</dbReference>
<keyword evidence="3" id="KW-1185">Reference proteome</keyword>
<organism evidence="2 3">
    <name type="scientific">Phytohabitans kaempferiae</name>
    <dbReference type="NCBI Taxonomy" id="1620943"/>
    <lineage>
        <taxon>Bacteria</taxon>
        <taxon>Bacillati</taxon>
        <taxon>Actinomycetota</taxon>
        <taxon>Actinomycetes</taxon>
        <taxon>Micromonosporales</taxon>
        <taxon>Micromonosporaceae</taxon>
    </lineage>
</organism>
<dbReference type="EMBL" id="JBHLUH010000060">
    <property type="protein sequence ID" value="MFC0531626.1"/>
    <property type="molecule type" value="Genomic_DNA"/>
</dbReference>
<reference evidence="2 3" key="1">
    <citation type="submission" date="2024-09" db="EMBL/GenBank/DDBJ databases">
        <authorList>
            <person name="Sun Q."/>
            <person name="Mori K."/>
        </authorList>
    </citation>
    <scope>NUCLEOTIDE SEQUENCE [LARGE SCALE GENOMIC DNA]</scope>
    <source>
        <strain evidence="2 3">TBRC 3947</strain>
    </source>
</reference>
<dbReference type="Proteomes" id="UP001589867">
    <property type="component" value="Unassembled WGS sequence"/>
</dbReference>
<evidence type="ECO:0000313" key="3">
    <source>
        <dbReference type="Proteomes" id="UP001589867"/>
    </source>
</evidence>
<evidence type="ECO:0000256" key="1">
    <source>
        <dbReference type="SAM" id="SignalP"/>
    </source>
</evidence>
<accession>A0ABV6MA79</accession>
<evidence type="ECO:0000313" key="2">
    <source>
        <dbReference type="EMBL" id="MFC0531626.1"/>
    </source>
</evidence>
<name>A0ABV6MA79_9ACTN</name>
<protein>
    <recommendedName>
        <fullName evidence="4">Heparin-sulfate lyase N-terminal domain-containing protein</fullName>
    </recommendedName>
</protein>
<proteinExistence type="predicted"/>